<dbReference type="PROSITE" id="PS51914">
    <property type="entry name" value="MRH"/>
    <property type="match status" value="1"/>
</dbReference>
<dbReference type="GO" id="GO:0015031">
    <property type="term" value="P:protein transport"/>
    <property type="evidence" value="ECO:0007669"/>
    <property type="project" value="UniProtKB-KW"/>
</dbReference>
<dbReference type="GO" id="GO:0034045">
    <property type="term" value="C:phagophore assembly site membrane"/>
    <property type="evidence" value="ECO:0007669"/>
    <property type="project" value="UniProtKB-SubCell"/>
</dbReference>
<evidence type="ECO:0000256" key="8">
    <source>
        <dbReference type="ARBA" id="ARBA00022692"/>
    </source>
</evidence>
<proteinExistence type="inferred from homology"/>
<evidence type="ECO:0000256" key="1">
    <source>
        <dbReference type="ARBA" id="ARBA00004304"/>
    </source>
</evidence>
<evidence type="ECO:0000256" key="12">
    <source>
        <dbReference type="ARBA" id="ARBA00023006"/>
    </source>
</evidence>
<dbReference type="InterPro" id="IPR018939">
    <property type="entry name" value="Autophagy-rel_prot_27"/>
</dbReference>
<keyword evidence="14" id="KW-0496">Mitochondrion</keyword>
<accession>A0A316UNB5</accession>
<feature type="domain" description="MRH" evidence="19">
    <location>
        <begin position="41"/>
        <end position="201"/>
    </location>
</feature>
<dbReference type="SUPFAM" id="SSF50911">
    <property type="entry name" value="Mannose 6-phosphate receptor domain"/>
    <property type="match status" value="1"/>
</dbReference>
<dbReference type="PANTHER" id="PTHR15071">
    <property type="entry name" value="MANNOSE-6-PHOSPHATE RECEPTOR FAMILY MEMBER"/>
    <property type="match status" value="1"/>
</dbReference>
<dbReference type="Pfam" id="PF09451">
    <property type="entry name" value="ATG27"/>
    <property type="match status" value="1"/>
</dbReference>
<dbReference type="Gene3D" id="2.70.130.10">
    <property type="entry name" value="Mannose-6-phosphate receptor binding domain"/>
    <property type="match status" value="1"/>
</dbReference>
<dbReference type="STRING" id="1569628.A0A316UNB5"/>
<evidence type="ECO:0000256" key="11">
    <source>
        <dbReference type="ARBA" id="ARBA00022989"/>
    </source>
</evidence>
<dbReference type="InterPro" id="IPR006311">
    <property type="entry name" value="TAT_signal"/>
</dbReference>
<keyword evidence="15 18" id="KW-0472">Membrane</keyword>
<organism evidence="20 21">
    <name type="scientific">Jaminaea rosea</name>
    <dbReference type="NCBI Taxonomy" id="1569628"/>
    <lineage>
        <taxon>Eukaryota</taxon>
        <taxon>Fungi</taxon>
        <taxon>Dikarya</taxon>
        <taxon>Basidiomycota</taxon>
        <taxon>Ustilaginomycotina</taxon>
        <taxon>Exobasidiomycetes</taxon>
        <taxon>Microstromatales</taxon>
        <taxon>Microstromatales incertae sedis</taxon>
        <taxon>Jaminaea</taxon>
    </lineage>
</organism>
<keyword evidence="13" id="KW-0333">Golgi apparatus</keyword>
<keyword evidence="9" id="KW-0732">Signal</keyword>
<keyword evidence="17" id="KW-0968">Cytoplasmic vesicle</keyword>
<keyword evidence="16" id="KW-1015">Disulfide bond</keyword>
<feature type="transmembrane region" description="Helical" evidence="18">
    <location>
        <begin position="225"/>
        <end position="245"/>
    </location>
</feature>
<keyword evidence="10" id="KW-0653">Protein transport</keyword>
<dbReference type="GO" id="GO:0031966">
    <property type="term" value="C:mitochondrial membrane"/>
    <property type="evidence" value="ECO:0007669"/>
    <property type="project" value="UniProtKB-SubCell"/>
</dbReference>
<dbReference type="PROSITE" id="PS51318">
    <property type="entry name" value="TAT"/>
    <property type="match status" value="1"/>
</dbReference>
<keyword evidence="12" id="KW-0072">Autophagy</keyword>
<evidence type="ECO:0000256" key="17">
    <source>
        <dbReference type="ARBA" id="ARBA00023329"/>
    </source>
</evidence>
<gene>
    <name evidence="20" type="ORF">BDZ90DRAFT_232887</name>
</gene>
<evidence type="ECO:0000256" key="4">
    <source>
        <dbReference type="ARBA" id="ARBA00004614"/>
    </source>
</evidence>
<evidence type="ECO:0000256" key="16">
    <source>
        <dbReference type="ARBA" id="ARBA00023157"/>
    </source>
</evidence>
<sequence length="302" mass="32604">MTSSNPSRRSKITQASILLLASMAGADPLTRRAPTASAAALDCAQPLTFGSNQYDLSSLSSLDPVIISAKYDTPPSITTYSLALSLCKPLPSDQSCGSGTRVCQRVSSKLSAGGDDVVNQIIPFYGDGAAYRYELEDVSTDGKEWTLELKGPEYAGRRQKLEIQMSCDPSASVESKPTFKGYDLMEGEGKVSWRTKIACPMSTKDKDGDPAGDGTNPLQPAQGGWGFFSWFFFLIIMGLIIYFVLGTYQNHQKYGVYEIPHRDFWREAPYLVQDAGRHAWKSIAGGSGGGSSGRGSGGYEPL</sequence>
<evidence type="ECO:0000259" key="19">
    <source>
        <dbReference type="PROSITE" id="PS51914"/>
    </source>
</evidence>
<dbReference type="GO" id="GO:0000139">
    <property type="term" value="C:Golgi membrane"/>
    <property type="evidence" value="ECO:0007669"/>
    <property type="project" value="UniProtKB-SubCell"/>
</dbReference>
<dbReference type="AlphaFoldDB" id="A0A316UNB5"/>
<dbReference type="GeneID" id="37028249"/>
<name>A0A316UNB5_9BASI</name>
<comment type="similarity">
    <text evidence="5">Belongs to the ATG27 family.</text>
</comment>
<comment type="subcellular location">
    <subcellularLocation>
        <location evidence="2">Cytoplasmic vesicle membrane</location>
        <topology evidence="2">Single-pass type I membrane protein</topology>
    </subcellularLocation>
    <subcellularLocation>
        <location evidence="4">Golgi apparatus membrane</location>
        <topology evidence="4">Single-pass type I membrane protein</topology>
    </subcellularLocation>
    <subcellularLocation>
        <location evidence="1">Mitochondrion membrane</location>
        <topology evidence="1">Single-pass membrane protein</topology>
    </subcellularLocation>
    <subcellularLocation>
        <location evidence="3">Preautophagosomal structure membrane</location>
        <topology evidence="3">Single-pass type I membrane protein</topology>
    </subcellularLocation>
</comment>
<dbReference type="GO" id="GO:0030659">
    <property type="term" value="C:cytoplasmic vesicle membrane"/>
    <property type="evidence" value="ECO:0007669"/>
    <property type="project" value="UniProtKB-SubCell"/>
</dbReference>
<evidence type="ECO:0000256" key="13">
    <source>
        <dbReference type="ARBA" id="ARBA00023034"/>
    </source>
</evidence>
<evidence type="ECO:0000256" key="9">
    <source>
        <dbReference type="ARBA" id="ARBA00022729"/>
    </source>
</evidence>
<evidence type="ECO:0000256" key="18">
    <source>
        <dbReference type="SAM" id="Phobius"/>
    </source>
</evidence>
<dbReference type="GO" id="GO:0006914">
    <property type="term" value="P:autophagy"/>
    <property type="evidence" value="ECO:0007669"/>
    <property type="project" value="UniProtKB-KW"/>
</dbReference>
<evidence type="ECO:0000256" key="14">
    <source>
        <dbReference type="ARBA" id="ARBA00023128"/>
    </source>
</evidence>
<keyword evidence="11 18" id="KW-1133">Transmembrane helix</keyword>
<evidence type="ECO:0000256" key="15">
    <source>
        <dbReference type="ARBA" id="ARBA00023136"/>
    </source>
</evidence>
<dbReference type="InterPro" id="IPR009011">
    <property type="entry name" value="Man6P_isomerase_rcpt-bd_dom_sf"/>
</dbReference>
<dbReference type="OrthoDB" id="29460at2759"/>
<evidence type="ECO:0000313" key="21">
    <source>
        <dbReference type="Proteomes" id="UP000245884"/>
    </source>
</evidence>
<evidence type="ECO:0000256" key="6">
    <source>
        <dbReference type="ARBA" id="ARBA00013776"/>
    </source>
</evidence>
<evidence type="ECO:0000256" key="3">
    <source>
        <dbReference type="ARBA" id="ARBA00004472"/>
    </source>
</evidence>
<dbReference type="RefSeq" id="XP_025361389.1">
    <property type="nucleotide sequence ID" value="XM_025506426.1"/>
</dbReference>
<keyword evidence="8 18" id="KW-0812">Transmembrane</keyword>
<keyword evidence="7" id="KW-0813">Transport</keyword>
<evidence type="ECO:0000256" key="5">
    <source>
        <dbReference type="ARBA" id="ARBA00005363"/>
    </source>
</evidence>
<dbReference type="InterPro" id="IPR044865">
    <property type="entry name" value="MRH_dom"/>
</dbReference>
<dbReference type="PANTHER" id="PTHR15071:SF13">
    <property type="entry name" value="AUTOPHAGY-RELATED PROTEIN 27"/>
    <property type="match status" value="1"/>
</dbReference>
<keyword evidence="21" id="KW-1185">Reference proteome</keyword>
<evidence type="ECO:0000256" key="2">
    <source>
        <dbReference type="ARBA" id="ARBA00004358"/>
    </source>
</evidence>
<dbReference type="Proteomes" id="UP000245884">
    <property type="component" value="Unassembled WGS sequence"/>
</dbReference>
<reference evidence="20 21" key="1">
    <citation type="journal article" date="2018" name="Mol. Biol. Evol.">
        <title>Broad Genomic Sampling Reveals a Smut Pathogenic Ancestry of the Fungal Clade Ustilaginomycotina.</title>
        <authorList>
            <person name="Kijpornyongpan T."/>
            <person name="Mondo S.J."/>
            <person name="Barry K."/>
            <person name="Sandor L."/>
            <person name="Lee J."/>
            <person name="Lipzen A."/>
            <person name="Pangilinan J."/>
            <person name="LaButti K."/>
            <person name="Hainaut M."/>
            <person name="Henrissat B."/>
            <person name="Grigoriev I.V."/>
            <person name="Spatafora J.W."/>
            <person name="Aime M.C."/>
        </authorList>
    </citation>
    <scope>NUCLEOTIDE SEQUENCE [LARGE SCALE GENOMIC DNA]</scope>
    <source>
        <strain evidence="20 21">MCA 5214</strain>
    </source>
</reference>
<evidence type="ECO:0000256" key="7">
    <source>
        <dbReference type="ARBA" id="ARBA00022448"/>
    </source>
</evidence>
<evidence type="ECO:0000313" key="20">
    <source>
        <dbReference type="EMBL" id="PWN26777.1"/>
    </source>
</evidence>
<protein>
    <recommendedName>
        <fullName evidence="6">Autophagy-related protein 27</fullName>
    </recommendedName>
</protein>
<evidence type="ECO:0000256" key="10">
    <source>
        <dbReference type="ARBA" id="ARBA00022927"/>
    </source>
</evidence>
<dbReference type="EMBL" id="KZ819670">
    <property type="protein sequence ID" value="PWN26777.1"/>
    <property type="molecule type" value="Genomic_DNA"/>
</dbReference>